<gene>
    <name evidence="1" type="ORF">H9705_02495</name>
</gene>
<dbReference type="PANTHER" id="PTHR34351:SF2">
    <property type="entry name" value="DUF58 DOMAIN-CONTAINING PROTEIN"/>
    <property type="match status" value="1"/>
</dbReference>
<name>A0A9D2N8K5_9FIRM</name>
<accession>A0A9D2N8K5</accession>
<proteinExistence type="predicted"/>
<evidence type="ECO:0000313" key="1">
    <source>
        <dbReference type="EMBL" id="HJC14685.1"/>
    </source>
</evidence>
<dbReference type="EMBL" id="DWWU01000011">
    <property type="protein sequence ID" value="HJC14685.1"/>
    <property type="molecule type" value="Genomic_DNA"/>
</dbReference>
<sequence length="348" mass="40073">MTLFFILFLILLLVAVQKWALRRCLESVYEDYWAEKTVTDPEEPFSIILAVRNQSRRYLPFVKVEMQVPEQFRLEEKAERVVRSYTLRPWQEVRFHIPVRISRRGRYVLRHPVLLGGDFLGLKENTREFRQFREVIVAPAEVSFPALEQALGSFLGDYSVQRFLYEDPILTVGCREYTGREPMKMIAWKQSARLGTWMVHQYDHTVEPAVTVLLNMDTREEPERIEAAYSIARTVCATLEDRQIKYDFATNASQAGGSRNGASVSEGLGETHFRSVVECLGRGMEEAARPFCRLIEEAALQNGRNRGLLVITPGEGLEQSAENAAELDRWRRESGENVQVLCARTFFP</sequence>
<dbReference type="Proteomes" id="UP000823849">
    <property type="component" value="Unassembled WGS sequence"/>
</dbReference>
<organism evidence="1 2">
    <name type="scientific">Candidatus Fusicatenibacter intestinigallinarum</name>
    <dbReference type="NCBI Taxonomy" id="2838598"/>
    <lineage>
        <taxon>Bacteria</taxon>
        <taxon>Bacillati</taxon>
        <taxon>Bacillota</taxon>
        <taxon>Clostridia</taxon>
        <taxon>Lachnospirales</taxon>
        <taxon>Lachnospiraceae</taxon>
        <taxon>Fusicatenibacter</taxon>
    </lineage>
</organism>
<dbReference type="PANTHER" id="PTHR34351">
    <property type="entry name" value="SLR1927 PROTEIN-RELATED"/>
    <property type="match status" value="1"/>
</dbReference>
<reference evidence="1" key="2">
    <citation type="submission" date="2021-04" db="EMBL/GenBank/DDBJ databases">
        <authorList>
            <person name="Gilroy R."/>
        </authorList>
    </citation>
    <scope>NUCLEOTIDE SEQUENCE</scope>
    <source>
        <strain evidence="1">CHK185-5351</strain>
    </source>
</reference>
<evidence type="ECO:0000313" key="2">
    <source>
        <dbReference type="Proteomes" id="UP000823849"/>
    </source>
</evidence>
<comment type="caution">
    <text evidence="1">The sequence shown here is derived from an EMBL/GenBank/DDBJ whole genome shotgun (WGS) entry which is preliminary data.</text>
</comment>
<dbReference type="AlphaFoldDB" id="A0A9D2N8K5"/>
<reference evidence="1" key="1">
    <citation type="journal article" date="2021" name="PeerJ">
        <title>Extensive microbial diversity within the chicken gut microbiome revealed by metagenomics and culture.</title>
        <authorList>
            <person name="Gilroy R."/>
            <person name="Ravi A."/>
            <person name="Getino M."/>
            <person name="Pursley I."/>
            <person name="Horton D.L."/>
            <person name="Alikhan N.F."/>
            <person name="Baker D."/>
            <person name="Gharbi K."/>
            <person name="Hall N."/>
            <person name="Watson M."/>
            <person name="Adriaenssens E.M."/>
            <person name="Foster-Nyarko E."/>
            <person name="Jarju S."/>
            <person name="Secka A."/>
            <person name="Antonio M."/>
            <person name="Oren A."/>
            <person name="Chaudhuri R.R."/>
            <person name="La Ragione R."/>
            <person name="Hildebrand F."/>
            <person name="Pallen M.J."/>
        </authorList>
    </citation>
    <scope>NUCLEOTIDE SEQUENCE</scope>
    <source>
        <strain evidence="1">CHK185-5351</strain>
    </source>
</reference>
<protein>
    <submittedName>
        <fullName evidence="1">DUF58 domain-containing protein</fullName>
    </submittedName>
</protein>